<dbReference type="InterPro" id="IPR017452">
    <property type="entry name" value="GPCR_Rhodpsn_7TM"/>
</dbReference>
<keyword evidence="6" id="KW-0675">Receptor</keyword>
<sequence length="274" mass="31726">MQHELQPWEHYITGALIAILGITGAIINSIKIYRNFTNAKSNPLVLNLCLSNLGIVFFAFPLSGLTSFKLDWIWGDEWCTYYGAVSLLFGFNIMITTMTLVLDFFLQYNDESYDSYKDRARRLMIIWGWINSIFWSAAPLLGWSRISYEPTRTSCTVDLMHPDIAYYSYIISCFLCCYLMPVLALFIVRMKFTKDETVRTKTSLVGYQKIGILTLLFIFEWSPYALVYFWPFFATPNSIPIRLSAAAPLIAKFSVVLTPFLFWKEEELVNPKKE</sequence>
<keyword evidence="2 8" id="KW-0812">Transmembrane</keyword>
<feature type="transmembrane region" description="Helical" evidence="8">
    <location>
        <begin position="44"/>
        <end position="62"/>
    </location>
</feature>
<feature type="transmembrane region" description="Helical" evidence="8">
    <location>
        <begin position="126"/>
        <end position="146"/>
    </location>
</feature>
<dbReference type="GO" id="GO:0016020">
    <property type="term" value="C:membrane"/>
    <property type="evidence" value="ECO:0007669"/>
    <property type="project" value="UniProtKB-SubCell"/>
</dbReference>
<keyword evidence="11" id="KW-1185">Reference proteome</keyword>
<dbReference type="InterPro" id="IPR050125">
    <property type="entry name" value="GPCR_opsins"/>
</dbReference>
<keyword evidence="5 8" id="KW-0472">Membrane</keyword>
<feature type="domain" description="G-protein coupled receptors family 1 profile" evidence="9">
    <location>
        <begin position="14"/>
        <end position="262"/>
    </location>
</feature>
<protein>
    <recommendedName>
        <fullName evidence="9">G-protein coupled receptors family 1 profile domain-containing protein</fullName>
    </recommendedName>
</protein>
<dbReference type="PANTHER" id="PTHR24240">
    <property type="entry name" value="OPSIN"/>
    <property type="match status" value="1"/>
</dbReference>
<evidence type="ECO:0000256" key="6">
    <source>
        <dbReference type="ARBA" id="ARBA00023170"/>
    </source>
</evidence>
<evidence type="ECO:0000256" key="8">
    <source>
        <dbReference type="SAM" id="Phobius"/>
    </source>
</evidence>
<evidence type="ECO:0000256" key="3">
    <source>
        <dbReference type="ARBA" id="ARBA00022989"/>
    </source>
</evidence>
<evidence type="ECO:0000256" key="5">
    <source>
        <dbReference type="ARBA" id="ARBA00023136"/>
    </source>
</evidence>
<comment type="subcellular location">
    <subcellularLocation>
        <location evidence="1">Membrane</location>
        <topology evidence="1">Multi-pass membrane protein</topology>
    </subcellularLocation>
</comment>
<feature type="transmembrane region" description="Helical" evidence="8">
    <location>
        <begin position="82"/>
        <end position="106"/>
    </location>
</feature>
<keyword evidence="7" id="KW-0807">Transducer</keyword>
<dbReference type="EMBL" id="CAJNOC010000322">
    <property type="protein sequence ID" value="CAF0744829.1"/>
    <property type="molecule type" value="Genomic_DNA"/>
</dbReference>
<accession>A0A813NYR5</accession>
<dbReference type="SUPFAM" id="SSF81321">
    <property type="entry name" value="Family A G protein-coupled receptor-like"/>
    <property type="match status" value="1"/>
</dbReference>
<evidence type="ECO:0000259" key="9">
    <source>
        <dbReference type="PROSITE" id="PS50262"/>
    </source>
</evidence>
<evidence type="ECO:0000313" key="10">
    <source>
        <dbReference type="EMBL" id="CAF0744829.1"/>
    </source>
</evidence>
<evidence type="ECO:0000256" key="1">
    <source>
        <dbReference type="ARBA" id="ARBA00004141"/>
    </source>
</evidence>
<feature type="transmembrane region" description="Helical" evidence="8">
    <location>
        <begin position="166"/>
        <end position="189"/>
    </location>
</feature>
<feature type="transmembrane region" description="Helical" evidence="8">
    <location>
        <begin position="12"/>
        <end position="32"/>
    </location>
</feature>
<keyword evidence="3 8" id="KW-1133">Transmembrane helix</keyword>
<dbReference type="AlphaFoldDB" id="A0A813NYR5"/>
<organism evidence="10 11">
    <name type="scientific">Brachionus calyciflorus</name>
    <dbReference type="NCBI Taxonomy" id="104777"/>
    <lineage>
        <taxon>Eukaryota</taxon>
        <taxon>Metazoa</taxon>
        <taxon>Spiralia</taxon>
        <taxon>Gnathifera</taxon>
        <taxon>Rotifera</taxon>
        <taxon>Eurotatoria</taxon>
        <taxon>Monogononta</taxon>
        <taxon>Pseudotrocha</taxon>
        <taxon>Ploima</taxon>
        <taxon>Brachionidae</taxon>
        <taxon>Brachionus</taxon>
    </lineage>
</organism>
<reference evidence="10" key="1">
    <citation type="submission" date="2021-02" db="EMBL/GenBank/DDBJ databases">
        <authorList>
            <person name="Nowell W R."/>
        </authorList>
    </citation>
    <scope>NUCLEOTIDE SEQUENCE</scope>
    <source>
        <strain evidence="10">Ploen Becks lab</strain>
    </source>
</reference>
<keyword evidence="4" id="KW-0297">G-protein coupled receptor</keyword>
<dbReference type="GO" id="GO:0004930">
    <property type="term" value="F:G protein-coupled receptor activity"/>
    <property type="evidence" value="ECO:0007669"/>
    <property type="project" value="UniProtKB-KW"/>
</dbReference>
<feature type="transmembrane region" description="Helical" evidence="8">
    <location>
        <begin position="210"/>
        <end position="233"/>
    </location>
</feature>
<dbReference type="PROSITE" id="PS50262">
    <property type="entry name" value="G_PROTEIN_RECEP_F1_2"/>
    <property type="match status" value="1"/>
</dbReference>
<evidence type="ECO:0000256" key="4">
    <source>
        <dbReference type="ARBA" id="ARBA00023040"/>
    </source>
</evidence>
<dbReference type="Proteomes" id="UP000663879">
    <property type="component" value="Unassembled WGS sequence"/>
</dbReference>
<evidence type="ECO:0000256" key="7">
    <source>
        <dbReference type="ARBA" id="ARBA00023224"/>
    </source>
</evidence>
<name>A0A813NYR5_9BILA</name>
<evidence type="ECO:0000313" key="11">
    <source>
        <dbReference type="Proteomes" id="UP000663879"/>
    </source>
</evidence>
<gene>
    <name evidence="10" type="ORF">OXX778_LOCUS3589</name>
</gene>
<evidence type="ECO:0000256" key="2">
    <source>
        <dbReference type="ARBA" id="ARBA00022692"/>
    </source>
</evidence>
<proteinExistence type="predicted"/>
<feature type="transmembrane region" description="Helical" evidence="8">
    <location>
        <begin position="245"/>
        <end position="263"/>
    </location>
</feature>
<dbReference type="Gene3D" id="1.20.1070.10">
    <property type="entry name" value="Rhodopsin 7-helix transmembrane proteins"/>
    <property type="match status" value="1"/>
</dbReference>
<comment type="caution">
    <text evidence="10">The sequence shown here is derived from an EMBL/GenBank/DDBJ whole genome shotgun (WGS) entry which is preliminary data.</text>
</comment>
<dbReference type="OrthoDB" id="2105199at2759"/>